<feature type="compositionally biased region" description="Low complexity" evidence="1">
    <location>
        <begin position="208"/>
        <end position="225"/>
    </location>
</feature>
<gene>
    <name evidence="2" type="ORF">SEMRO_2_G001210.1</name>
</gene>
<proteinExistence type="predicted"/>
<protein>
    <submittedName>
        <fullName evidence="2">Uncharacterized protein</fullName>
    </submittedName>
</protein>
<comment type="caution">
    <text evidence="2">The sequence shown here is derived from an EMBL/GenBank/DDBJ whole genome shotgun (WGS) entry which is preliminary data.</text>
</comment>
<keyword evidence="3" id="KW-1185">Reference proteome</keyword>
<evidence type="ECO:0000256" key="1">
    <source>
        <dbReference type="SAM" id="MobiDB-lite"/>
    </source>
</evidence>
<feature type="region of interest" description="Disordered" evidence="1">
    <location>
        <begin position="1"/>
        <end position="26"/>
    </location>
</feature>
<dbReference type="AlphaFoldDB" id="A0A9N8D913"/>
<feature type="region of interest" description="Disordered" evidence="1">
    <location>
        <begin position="50"/>
        <end position="157"/>
    </location>
</feature>
<feature type="region of interest" description="Disordered" evidence="1">
    <location>
        <begin position="207"/>
        <end position="231"/>
    </location>
</feature>
<feature type="compositionally biased region" description="Low complexity" evidence="1">
    <location>
        <begin position="140"/>
        <end position="150"/>
    </location>
</feature>
<sequence length="401" mass="44312">MSVSSLGVGYEADNDNDNDDDNDTDFSAEEDTRLCLCLMSPSLLKLAARKRKRKSKISSSSSVSTSSVSSNSTSTSSSESSLTGDSSTTSSSDSRSKISNLVSQVQVQGQTSCRHHGQYPRRHRNYPYRYPYSHQDQQDQEQQQQQDQTQMGQKRPRLFRKGVVKGTATNLNDYQYESQSTNHKEKTTQKVVFQLLPQIHTWNPSPTLSSIPLSQSTASSSSTPAPNAVHPPIHQRLPYLLSPQPCTIEEALSFSPHARLLLEPVAPYRVVHHNAAYGAFLQRQKGPLHSTTVGMEYDELNTAVEDLFAGQLVVLHPVRGSSPKEILVYHNAFKNRNFRYTQKLTTYYLLELGPSGPIPSPTNNTTIHTGAGAVMDCDSEKNHKSGSHSHNELAIPAQAIG</sequence>
<organism evidence="2 3">
    <name type="scientific">Seminavis robusta</name>
    <dbReference type="NCBI Taxonomy" id="568900"/>
    <lineage>
        <taxon>Eukaryota</taxon>
        <taxon>Sar</taxon>
        <taxon>Stramenopiles</taxon>
        <taxon>Ochrophyta</taxon>
        <taxon>Bacillariophyta</taxon>
        <taxon>Bacillariophyceae</taxon>
        <taxon>Bacillariophycidae</taxon>
        <taxon>Naviculales</taxon>
        <taxon>Naviculaceae</taxon>
        <taxon>Seminavis</taxon>
    </lineage>
</organism>
<feature type="compositionally biased region" description="Acidic residues" evidence="1">
    <location>
        <begin position="12"/>
        <end position="26"/>
    </location>
</feature>
<feature type="region of interest" description="Disordered" evidence="1">
    <location>
        <begin position="380"/>
        <end position="401"/>
    </location>
</feature>
<feature type="compositionally biased region" description="Polar residues" evidence="1">
    <location>
        <begin position="101"/>
        <end position="112"/>
    </location>
</feature>
<feature type="compositionally biased region" description="Low complexity" evidence="1">
    <location>
        <begin position="57"/>
        <end position="100"/>
    </location>
</feature>
<name>A0A9N8D913_9STRA</name>
<dbReference type="EMBL" id="CAICTM010000002">
    <property type="protein sequence ID" value="CAB9496145.1"/>
    <property type="molecule type" value="Genomic_DNA"/>
</dbReference>
<accession>A0A9N8D913</accession>
<evidence type="ECO:0000313" key="3">
    <source>
        <dbReference type="Proteomes" id="UP001153069"/>
    </source>
</evidence>
<dbReference type="Proteomes" id="UP001153069">
    <property type="component" value="Unassembled WGS sequence"/>
</dbReference>
<reference evidence="2" key="1">
    <citation type="submission" date="2020-06" db="EMBL/GenBank/DDBJ databases">
        <authorList>
            <consortium name="Plant Systems Biology data submission"/>
        </authorList>
    </citation>
    <scope>NUCLEOTIDE SEQUENCE</scope>
    <source>
        <strain evidence="2">D6</strain>
    </source>
</reference>
<feature type="compositionally biased region" description="Basic residues" evidence="1">
    <location>
        <begin position="113"/>
        <end position="126"/>
    </location>
</feature>
<evidence type="ECO:0000313" key="2">
    <source>
        <dbReference type="EMBL" id="CAB9496145.1"/>
    </source>
</evidence>